<comment type="caution">
    <text evidence="1">The sequence shown here is derived from an EMBL/GenBank/DDBJ whole genome shotgun (WGS) entry which is preliminary data.</text>
</comment>
<dbReference type="AlphaFoldDB" id="A0A9W8YGV1"/>
<dbReference type="OrthoDB" id="2851338at2759"/>
<name>A0A9W8YGV1_9PLEO</name>
<dbReference type="EMBL" id="JAPEUY010000002">
    <property type="protein sequence ID" value="KAJ4375989.1"/>
    <property type="molecule type" value="Genomic_DNA"/>
</dbReference>
<evidence type="ECO:0000313" key="2">
    <source>
        <dbReference type="Proteomes" id="UP001140560"/>
    </source>
</evidence>
<reference evidence="1" key="1">
    <citation type="submission" date="2022-10" db="EMBL/GenBank/DDBJ databases">
        <title>Tapping the CABI collections for fungal endophytes: first genome assemblies for Collariella, Neodidymelliopsis, Ascochyta clinopodiicola, Didymella pomorum, Didymosphaeria variabile, Neocosmospora piperis and Neocucurbitaria cava.</title>
        <authorList>
            <person name="Hill R."/>
        </authorList>
    </citation>
    <scope>NUCLEOTIDE SEQUENCE</scope>
    <source>
        <strain evidence="1">IMI 356814</strain>
    </source>
</reference>
<sequence>MSDIEYRNSREFRGLDGQSAPKGELLEGVFKQARFDTRFYEEVQVYEGGGGKALEPPAGKEADFDAWYRDEHLDVLSKAPGYVRTRRYELVNGTTLDRFVRVEPQVPRFLALHEFQGDVLPWKELAESAQTEWAKRVMGGVVKEEVGWYALKREYAESEWGSVGVSK</sequence>
<gene>
    <name evidence="1" type="ORF">N0V83_001269</name>
</gene>
<organism evidence="1 2">
    <name type="scientific">Neocucurbitaria cava</name>
    <dbReference type="NCBI Taxonomy" id="798079"/>
    <lineage>
        <taxon>Eukaryota</taxon>
        <taxon>Fungi</taxon>
        <taxon>Dikarya</taxon>
        <taxon>Ascomycota</taxon>
        <taxon>Pezizomycotina</taxon>
        <taxon>Dothideomycetes</taxon>
        <taxon>Pleosporomycetidae</taxon>
        <taxon>Pleosporales</taxon>
        <taxon>Pleosporineae</taxon>
        <taxon>Cucurbitariaceae</taxon>
        <taxon>Neocucurbitaria</taxon>
    </lineage>
</organism>
<dbReference type="Proteomes" id="UP001140560">
    <property type="component" value="Unassembled WGS sequence"/>
</dbReference>
<keyword evidence="2" id="KW-1185">Reference proteome</keyword>
<proteinExistence type="predicted"/>
<dbReference type="SUPFAM" id="SSF54909">
    <property type="entry name" value="Dimeric alpha+beta barrel"/>
    <property type="match status" value="1"/>
</dbReference>
<dbReference type="InterPro" id="IPR011008">
    <property type="entry name" value="Dimeric_a/b-barrel"/>
</dbReference>
<evidence type="ECO:0000313" key="1">
    <source>
        <dbReference type="EMBL" id="KAJ4375989.1"/>
    </source>
</evidence>
<protein>
    <submittedName>
        <fullName evidence="1">Uncharacterized protein</fullName>
    </submittedName>
</protein>
<accession>A0A9W8YGV1</accession>